<dbReference type="EMBL" id="JABBFZ010000027">
    <property type="protein sequence ID" value="NML34958.1"/>
    <property type="molecule type" value="Genomic_DNA"/>
</dbReference>
<protein>
    <recommendedName>
        <fullName evidence="3">Baseplate protein J-like domain-containing protein</fullName>
    </recommendedName>
</protein>
<evidence type="ECO:0000313" key="1">
    <source>
        <dbReference type="EMBL" id="NML34958.1"/>
    </source>
</evidence>
<gene>
    <name evidence="1" type="ORF">HHL14_29560</name>
</gene>
<evidence type="ECO:0008006" key="3">
    <source>
        <dbReference type="Google" id="ProtNLM"/>
    </source>
</evidence>
<comment type="caution">
    <text evidence="1">The sequence shown here is derived from an EMBL/GenBank/DDBJ whole genome shotgun (WGS) entry which is preliminary data.</text>
</comment>
<name>A0A7Y0A1V7_9BURK</name>
<sequence length="396" mass="40153">MTITSVAPVISATGISAPAFSDVLAYVTAQYQSIYGTDIYLGNDSQDYQFLSAGIAMPINDLNAAIIAAYNAYSPASAQGANLSSVVKINGLKRDVPDNSTVDQIIVGQAGTTIINGVTQDENQNKWSLPAIVAIPPSGTITVTATCQTPGAVQAGIGAVNQIATPTFGWQSVTNATAANAGAPVETDSQLRVRQGNSTALPSRTVLEGTIGAVWAVSGVTRVTPYENDLSTTDANGVPGNKIYLVVEGGDSTAIAQAIALKKTPGTGTYGTTTVSVTDAYGIAHNINFYRPTYDAITCAITLKALAGYTSTIGASIQNAVAAYVNSVAIGGAPGGTVEWDSALSAAKSVSGSNTFRITSFSLSGPGGAGTPDVTLAFNHAGQILAPSSSVTITVT</sequence>
<keyword evidence="2" id="KW-1185">Reference proteome</keyword>
<reference evidence="1 2" key="1">
    <citation type="submission" date="2020-04" db="EMBL/GenBank/DDBJ databases">
        <title>Paraburkholderia sp. G-4-1-8 isolated from soil.</title>
        <authorList>
            <person name="Dahal R.H."/>
        </authorList>
    </citation>
    <scope>NUCLEOTIDE SEQUENCE [LARGE SCALE GENOMIC DNA]</scope>
    <source>
        <strain evidence="1 2">G-4-1-8</strain>
    </source>
</reference>
<evidence type="ECO:0000313" key="2">
    <source>
        <dbReference type="Proteomes" id="UP000583127"/>
    </source>
</evidence>
<dbReference type="Proteomes" id="UP000583127">
    <property type="component" value="Unassembled WGS sequence"/>
</dbReference>
<organism evidence="1 2">
    <name type="scientific">Paraburkholderia antibiotica</name>
    <dbReference type="NCBI Taxonomy" id="2728839"/>
    <lineage>
        <taxon>Bacteria</taxon>
        <taxon>Pseudomonadati</taxon>
        <taxon>Pseudomonadota</taxon>
        <taxon>Betaproteobacteria</taxon>
        <taxon>Burkholderiales</taxon>
        <taxon>Burkholderiaceae</taxon>
        <taxon>Paraburkholderia</taxon>
    </lineage>
</organism>
<dbReference type="RefSeq" id="WP_169501143.1">
    <property type="nucleotide sequence ID" value="NZ_JABBFZ010000027.1"/>
</dbReference>
<proteinExistence type="predicted"/>
<dbReference type="AlphaFoldDB" id="A0A7Y0A1V7"/>
<accession>A0A7Y0A1V7</accession>